<gene>
    <name evidence="5" type="ORF">Tco_1005078</name>
</gene>
<evidence type="ECO:0000256" key="1">
    <source>
        <dbReference type="PROSITE-ProRule" id="PRU00047"/>
    </source>
</evidence>
<dbReference type="EMBL" id="BQNB010017296">
    <property type="protein sequence ID" value="GJT61545.1"/>
    <property type="molecule type" value="Genomic_DNA"/>
</dbReference>
<reference evidence="5" key="1">
    <citation type="journal article" date="2022" name="Int. J. Mol. Sci.">
        <title>Draft Genome of Tanacetum Coccineum: Genomic Comparison of Closely Related Tanacetum-Family Plants.</title>
        <authorList>
            <person name="Yamashiro T."/>
            <person name="Shiraishi A."/>
            <person name="Nakayama K."/>
            <person name="Satake H."/>
        </authorList>
    </citation>
    <scope>NUCLEOTIDE SEQUENCE</scope>
</reference>
<dbReference type="InterPro" id="IPR001878">
    <property type="entry name" value="Znf_CCHC"/>
</dbReference>
<evidence type="ECO:0000256" key="3">
    <source>
        <dbReference type="SAM" id="MobiDB-lite"/>
    </source>
</evidence>
<keyword evidence="1" id="KW-0479">Metal-binding</keyword>
<feature type="compositionally biased region" description="Polar residues" evidence="3">
    <location>
        <begin position="989"/>
        <end position="1027"/>
    </location>
</feature>
<feature type="coiled-coil region" evidence="2">
    <location>
        <begin position="272"/>
        <end position="306"/>
    </location>
</feature>
<dbReference type="PROSITE" id="PS50158">
    <property type="entry name" value="ZF_CCHC"/>
    <property type="match status" value="1"/>
</dbReference>
<keyword evidence="1" id="KW-0863">Zinc-finger</keyword>
<feature type="domain" description="CCHC-type" evidence="4">
    <location>
        <begin position="482"/>
        <end position="495"/>
    </location>
</feature>
<keyword evidence="1" id="KW-0862">Zinc</keyword>
<feature type="coiled-coil region" evidence="2">
    <location>
        <begin position="216"/>
        <end position="243"/>
    </location>
</feature>
<feature type="region of interest" description="Disordered" evidence="3">
    <location>
        <begin position="1146"/>
        <end position="1165"/>
    </location>
</feature>
<dbReference type="Proteomes" id="UP001151760">
    <property type="component" value="Unassembled WGS sequence"/>
</dbReference>
<feature type="region of interest" description="Disordered" evidence="3">
    <location>
        <begin position="973"/>
        <end position="1101"/>
    </location>
</feature>
<dbReference type="PANTHER" id="PTHR11439">
    <property type="entry name" value="GAG-POL-RELATED RETROTRANSPOSON"/>
    <property type="match status" value="1"/>
</dbReference>
<evidence type="ECO:0000313" key="6">
    <source>
        <dbReference type="Proteomes" id="UP001151760"/>
    </source>
</evidence>
<keyword evidence="6" id="KW-1185">Reference proteome</keyword>
<evidence type="ECO:0000259" key="4">
    <source>
        <dbReference type="PROSITE" id="PS50158"/>
    </source>
</evidence>
<evidence type="ECO:0000256" key="2">
    <source>
        <dbReference type="SAM" id="Coils"/>
    </source>
</evidence>
<organism evidence="5 6">
    <name type="scientific">Tanacetum coccineum</name>
    <dbReference type="NCBI Taxonomy" id="301880"/>
    <lineage>
        <taxon>Eukaryota</taxon>
        <taxon>Viridiplantae</taxon>
        <taxon>Streptophyta</taxon>
        <taxon>Embryophyta</taxon>
        <taxon>Tracheophyta</taxon>
        <taxon>Spermatophyta</taxon>
        <taxon>Magnoliopsida</taxon>
        <taxon>eudicotyledons</taxon>
        <taxon>Gunneridae</taxon>
        <taxon>Pentapetalae</taxon>
        <taxon>asterids</taxon>
        <taxon>campanulids</taxon>
        <taxon>Asterales</taxon>
        <taxon>Asteraceae</taxon>
        <taxon>Asteroideae</taxon>
        <taxon>Anthemideae</taxon>
        <taxon>Anthemidinae</taxon>
        <taxon>Tanacetum</taxon>
    </lineage>
</organism>
<name>A0ABQ5FF00_9ASTR</name>
<accession>A0ABQ5FF00</accession>
<evidence type="ECO:0000313" key="5">
    <source>
        <dbReference type="EMBL" id="GJT61545.1"/>
    </source>
</evidence>
<protein>
    <submittedName>
        <fullName evidence="5">Ribonuclease H-like domain-containing protein</fullName>
    </submittedName>
</protein>
<keyword evidence="2" id="KW-0175">Coiled coil</keyword>
<sequence>MIDELDRNNEMIIKHMSEYEQAEGDLSLKEKTELITELINNAGWKARDFKGMTFEQIEEKFIPVLEKMQDFIPMNSKLESERLKRPGIQLDKKGVKKLKTAEVSCIEEKDSDKIMNLKQWAVIRDVYQIFRVRQEPKSYPYFDTMLKEFDREDVVMFEPVASDGLWQCQASIKYWKLYSSCRVHCLSMEGMLIYMLDDVERYGLGLILYRAPCAIKGVLRKNTENLNNKIIKLNEELSDCETDLYNYKRGLSQVEARLVEFKNNEIKFCERIRVLERDLELRDNKIENLRNELEEVKKEKESIDFKIENFDNASKDLDSLLGNQRLDKDKKGLGFNEYSAVPPPPAQVYSPPKKDLSWMGLPEFDDDTVTDYSKPTPSIDVSKDVSDEQKAIWKSNSASFSKQGGSVGNVVSKPMIRFVKETGCPSVSKVNNTEKSRKPTVKYAEMYRDTSKSPKVRGNKRNWNNLKSQQLGKDFLMQSKACYKCGYFDHLASNCGIWVAKGETWPRGNYSQNNVKSPSTHKSMTPRAVLLKSGSKPIVVPKVPTGRTKIPTVGLNVPTAKPTGVADLGNKGKVVKASACWIWKPKENTSGQGSNFNGVSVTFKKYQYIDTQGRLNGCSRHMTDNISYLSEYEPYDGGYVLFGHGGGKITGKDGPGKDVDLHLYRSMIGSLMYLTTSRPDIMFAVCVCARHQVTPKEGHLHVVKRIFRYLKGQPLLGLWYPKESPFDLLAYSDNDYDGDNQDRKSTTRGLDFLEASPLRYALLVRPTIYVSHIRQFWSTARIETADGETHIIAKINGKQVTVSESSIRRKLKLKDEEGISDLPDTDLFANLSRMGYNILPNQRFSFQKGQFTHQWKFLIHTIMQCLSPKSTAFNEFSSNIATAIVCLATNRIYNFSKMIFDGMITNIKRQGSKKFLMYPRFLEKLLKMSQFGEIKHTETYPVPSQTAKVFTTLRVNSPSFSGRNVDLFESMLVPQGEGPVNPTEPHHTPSPQASFPQSQEPIPHKTTTLTSSQEPTSQQISTPSHTPTPRRLTKRAIRIAQSKALTPGADEPASPPRDDSHGEAFPTATSLDAGQDRENIPKTSAMPHESSPRVTSLGGDEGSLQLKLNELMDFCTKLQSQHSQMAAKIQSQDLEISQLKTRIKTLEDAQTTRGDVQEDAPNRGE</sequence>
<dbReference type="PANTHER" id="PTHR11439:SF495">
    <property type="entry name" value="REVERSE TRANSCRIPTASE, RNA-DEPENDENT DNA POLYMERASE-RELATED"/>
    <property type="match status" value="1"/>
</dbReference>
<reference evidence="5" key="2">
    <citation type="submission" date="2022-01" db="EMBL/GenBank/DDBJ databases">
        <authorList>
            <person name="Yamashiro T."/>
            <person name="Shiraishi A."/>
            <person name="Satake H."/>
            <person name="Nakayama K."/>
        </authorList>
    </citation>
    <scope>NUCLEOTIDE SEQUENCE</scope>
</reference>
<proteinExistence type="predicted"/>
<comment type="caution">
    <text evidence="5">The sequence shown here is derived from an EMBL/GenBank/DDBJ whole genome shotgun (WGS) entry which is preliminary data.</text>
</comment>